<feature type="region of interest" description="Disordered" evidence="1">
    <location>
        <begin position="134"/>
        <end position="197"/>
    </location>
</feature>
<evidence type="ECO:0000313" key="2">
    <source>
        <dbReference type="Proteomes" id="UP001652662"/>
    </source>
</evidence>
<feature type="compositionally biased region" description="Gly residues" evidence="1">
    <location>
        <begin position="178"/>
        <end position="188"/>
    </location>
</feature>
<name>A0ABM4PRQ1_EQUPR</name>
<dbReference type="RefSeq" id="XP_070479868.1">
    <property type="nucleotide sequence ID" value="XM_070623767.1"/>
</dbReference>
<reference evidence="3" key="1">
    <citation type="submission" date="2025-08" db="UniProtKB">
        <authorList>
            <consortium name="RefSeq"/>
        </authorList>
    </citation>
    <scope>IDENTIFICATION</scope>
    <source>
        <tissue evidence="3">Blood</tissue>
    </source>
</reference>
<proteinExistence type="predicted"/>
<keyword evidence="2" id="KW-1185">Reference proteome</keyword>
<accession>A0ABM4PRQ1</accession>
<dbReference type="GeneID" id="139083925"/>
<organism evidence="2 3">
    <name type="scientific">Equus przewalskii</name>
    <name type="common">Przewalski's horse</name>
    <name type="synonym">Equus caballus przewalskii</name>
    <dbReference type="NCBI Taxonomy" id="9798"/>
    <lineage>
        <taxon>Eukaryota</taxon>
        <taxon>Metazoa</taxon>
        <taxon>Chordata</taxon>
        <taxon>Craniata</taxon>
        <taxon>Vertebrata</taxon>
        <taxon>Euteleostomi</taxon>
        <taxon>Mammalia</taxon>
        <taxon>Eutheria</taxon>
        <taxon>Laurasiatheria</taxon>
        <taxon>Perissodactyla</taxon>
        <taxon>Equidae</taxon>
        <taxon>Equus</taxon>
    </lineage>
</organism>
<gene>
    <name evidence="3" type="primary">LOC139083925</name>
</gene>
<protein>
    <submittedName>
        <fullName evidence="3">Uncharacterized protein isoform X3</fullName>
    </submittedName>
</protein>
<sequence length="197" mass="21356">MPSSLLCRAAGSIGSKRHGDAFPATELSIQLKPRLFKTHLLRSYRNGGPGRALKNFTKLCTKDQRVSRKLLMEEARPLLLLLSLLHVQEQGTLPAPEEATSLWETLEMDPWIAQERQQWQVRVPVGEEGSMCPRRGCSTLTAGGLHQERGPSSSSPAPGHTEPALAALEVSRRRPGRAGPGGTWGGEEQGPHSLGSA</sequence>
<evidence type="ECO:0000256" key="1">
    <source>
        <dbReference type="SAM" id="MobiDB-lite"/>
    </source>
</evidence>
<evidence type="ECO:0000313" key="3">
    <source>
        <dbReference type="RefSeq" id="XP_070479868.1"/>
    </source>
</evidence>
<dbReference type="Proteomes" id="UP001652662">
    <property type="component" value="Chromosome 6"/>
</dbReference>